<dbReference type="GO" id="GO:0051537">
    <property type="term" value="F:2 iron, 2 sulfur cluster binding"/>
    <property type="evidence" value="ECO:0007669"/>
    <property type="project" value="TreeGrafter"/>
</dbReference>
<accession>A0A059ZSL0</accession>
<keyword evidence="2" id="KW-0408">Iron</keyword>
<dbReference type="GeneID" id="92930758"/>
<sequence length="105" mass="11705">MSDETFALSAERTLEQILGQLEGNAPEVEADLVDSVLTLELPDSSTIVLNRQEAVEQIWLACSDGPARFQHTDRGWRDTQTDQELGEVLGTLIGRRLGRTLQIRL</sequence>
<dbReference type="PANTHER" id="PTHR16821:SF2">
    <property type="entry name" value="FRATAXIN, MITOCHONDRIAL"/>
    <property type="match status" value="1"/>
</dbReference>
<organism evidence="3 4">
    <name type="scientific">Acidithiobacillus caldus (strain ATCC 51756 / DSM 8584 / KU)</name>
    <dbReference type="NCBI Taxonomy" id="637389"/>
    <lineage>
        <taxon>Bacteria</taxon>
        <taxon>Pseudomonadati</taxon>
        <taxon>Pseudomonadota</taxon>
        <taxon>Acidithiobacillia</taxon>
        <taxon>Acidithiobacillales</taxon>
        <taxon>Acidithiobacillaceae</taxon>
        <taxon>Acidithiobacillus</taxon>
    </lineage>
</organism>
<dbReference type="SMART" id="SM01219">
    <property type="entry name" value="Frataxin_Cyay"/>
    <property type="match status" value="1"/>
</dbReference>
<dbReference type="GO" id="GO:0016226">
    <property type="term" value="P:iron-sulfur cluster assembly"/>
    <property type="evidence" value="ECO:0007669"/>
    <property type="project" value="InterPro"/>
</dbReference>
<gene>
    <name evidence="3" type="ORF">Acaty_c0762</name>
</gene>
<proteinExistence type="inferred from homology"/>
<dbReference type="InterPro" id="IPR002908">
    <property type="entry name" value="Frataxin/CyaY"/>
</dbReference>
<dbReference type="GO" id="GO:0008198">
    <property type="term" value="F:ferrous iron binding"/>
    <property type="evidence" value="ECO:0007669"/>
    <property type="project" value="TreeGrafter"/>
</dbReference>
<dbReference type="EMBL" id="CP005986">
    <property type="protein sequence ID" value="AIA54640.1"/>
    <property type="molecule type" value="Genomic_DNA"/>
</dbReference>
<dbReference type="HOGENOM" id="CLU_080880_3_0_6"/>
<dbReference type="GO" id="GO:0006879">
    <property type="term" value="P:intracellular iron ion homeostasis"/>
    <property type="evidence" value="ECO:0007669"/>
    <property type="project" value="TreeGrafter"/>
</dbReference>
<dbReference type="SUPFAM" id="SSF55387">
    <property type="entry name" value="Frataxin/Nqo15-like"/>
    <property type="match status" value="1"/>
</dbReference>
<dbReference type="NCBIfam" id="TIGR03421">
    <property type="entry name" value="FeS_CyaY"/>
    <property type="match status" value="1"/>
</dbReference>
<dbReference type="KEGG" id="acz:Acaty_c0762"/>
<dbReference type="InterPro" id="IPR036524">
    <property type="entry name" value="Frataxin/CyaY_sf"/>
</dbReference>
<dbReference type="AlphaFoldDB" id="A0A059ZSL0"/>
<dbReference type="Gene3D" id="3.30.920.10">
    <property type="entry name" value="Frataxin/CyaY"/>
    <property type="match status" value="1"/>
</dbReference>
<dbReference type="GO" id="GO:0004322">
    <property type="term" value="F:ferroxidase activity"/>
    <property type="evidence" value="ECO:0007669"/>
    <property type="project" value="TreeGrafter"/>
</dbReference>
<dbReference type="PROSITE" id="PS50810">
    <property type="entry name" value="FRATAXIN_2"/>
    <property type="match status" value="1"/>
</dbReference>
<dbReference type="Pfam" id="PF01491">
    <property type="entry name" value="Frataxin_Cyay"/>
    <property type="match status" value="1"/>
</dbReference>
<evidence type="ECO:0000313" key="3">
    <source>
        <dbReference type="EMBL" id="AIA54640.1"/>
    </source>
</evidence>
<dbReference type="GO" id="GO:0008199">
    <property type="term" value="F:ferric iron binding"/>
    <property type="evidence" value="ECO:0007669"/>
    <property type="project" value="InterPro"/>
</dbReference>
<dbReference type="PANTHER" id="PTHR16821">
    <property type="entry name" value="FRATAXIN"/>
    <property type="match status" value="1"/>
</dbReference>
<name>A0A059ZSL0_ACICK</name>
<dbReference type="Proteomes" id="UP000005522">
    <property type="component" value="Chromosome"/>
</dbReference>
<dbReference type="GO" id="GO:0034986">
    <property type="term" value="F:iron chaperone activity"/>
    <property type="evidence" value="ECO:0007669"/>
    <property type="project" value="TreeGrafter"/>
</dbReference>
<reference evidence="3 4" key="1">
    <citation type="journal article" date="2009" name="J. Bacteriol.">
        <title>Draft genome sequence of the extremely acidophilic bacterium Acidithiobacillus caldus ATCC 51756 reveals metabolic versatility in the genus Acidithiobacillus.</title>
        <authorList>
            <person name="Valdes J."/>
            <person name="Quatrini R."/>
            <person name="Hallberg K."/>
            <person name="Dopson M."/>
            <person name="Valenzuela P.D."/>
            <person name="Holmes D.S."/>
        </authorList>
    </citation>
    <scope>NUCLEOTIDE SEQUENCE [LARGE SCALE GENOMIC DNA]</scope>
    <source>
        <strain evidence="4">ATCC 51756 / DSM 8584 / KU</strain>
    </source>
</reference>
<dbReference type="RefSeq" id="WP_004870992.1">
    <property type="nucleotide sequence ID" value="NZ_CP005986.1"/>
</dbReference>
<dbReference type="GO" id="GO:0005737">
    <property type="term" value="C:cytoplasm"/>
    <property type="evidence" value="ECO:0007669"/>
    <property type="project" value="UniProtKB-ARBA"/>
</dbReference>
<dbReference type="eggNOG" id="COG1965">
    <property type="taxonomic scope" value="Bacteria"/>
</dbReference>
<protein>
    <submittedName>
        <fullName evidence="3">Iron donor protein CyaY</fullName>
    </submittedName>
</protein>
<evidence type="ECO:0000313" key="4">
    <source>
        <dbReference type="Proteomes" id="UP000005522"/>
    </source>
</evidence>
<evidence type="ECO:0000256" key="2">
    <source>
        <dbReference type="ARBA" id="ARBA00023004"/>
    </source>
</evidence>
<comment type="similarity">
    <text evidence="1">Belongs to the frataxin family.</text>
</comment>
<evidence type="ECO:0000256" key="1">
    <source>
        <dbReference type="ARBA" id="ARBA00008183"/>
    </source>
</evidence>